<feature type="transmembrane region" description="Helical" evidence="5">
    <location>
        <begin position="595"/>
        <end position="618"/>
    </location>
</feature>
<evidence type="ECO:0000256" key="5">
    <source>
        <dbReference type="SAM" id="Phobius"/>
    </source>
</evidence>
<feature type="transmembrane region" description="Helical" evidence="5">
    <location>
        <begin position="561"/>
        <end position="583"/>
    </location>
</feature>
<dbReference type="HOGENOM" id="CLU_367753_0_0_1"/>
<dbReference type="Pfam" id="PF00002">
    <property type="entry name" value="7tm_2"/>
    <property type="match status" value="1"/>
</dbReference>
<feature type="domain" description="G-protein coupled receptors family 2 profile 2" evidence="6">
    <location>
        <begin position="529"/>
        <end position="758"/>
    </location>
</feature>
<keyword evidence="8" id="KW-1185">Reference proteome</keyword>
<feature type="transmembrane region" description="Helical" evidence="5">
    <location>
        <begin position="531"/>
        <end position="554"/>
    </location>
</feature>
<evidence type="ECO:0000259" key="6">
    <source>
        <dbReference type="PROSITE" id="PS50261"/>
    </source>
</evidence>
<dbReference type="InterPro" id="IPR000832">
    <property type="entry name" value="GPCR_2_secretin-like"/>
</dbReference>
<dbReference type="EMBL" id="CAEY01000114">
    <property type="status" value="NOT_ANNOTATED_CDS"/>
    <property type="molecule type" value="Genomic_DNA"/>
</dbReference>
<comment type="subcellular location">
    <subcellularLocation>
        <location evidence="1">Membrane</location>
        <topology evidence="1">Multi-pass membrane protein</topology>
    </subcellularLocation>
</comment>
<evidence type="ECO:0000313" key="7">
    <source>
        <dbReference type="EnsemblMetazoa" id="tetur12g01870.1"/>
    </source>
</evidence>
<evidence type="ECO:0000256" key="3">
    <source>
        <dbReference type="ARBA" id="ARBA00022989"/>
    </source>
</evidence>
<evidence type="ECO:0000313" key="8">
    <source>
        <dbReference type="Proteomes" id="UP000015104"/>
    </source>
</evidence>
<feature type="transmembrane region" description="Helical" evidence="5">
    <location>
        <begin position="683"/>
        <end position="711"/>
    </location>
</feature>
<dbReference type="InterPro" id="IPR053231">
    <property type="entry name" value="GPCR_LN-TM7"/>
</dbReference>
<dbReference type="GO" id="GO:0016020">
    <property type="term" value="C:membrane"/>
    <property type="evidence" value="ECO:0007669"/>
    <property type="project" value="UniProtKB-SubCell"/>
</dbReference>
<evidence type="ECO:0000256" key="2">
    <source>
        <dbReference type="ARBA" id="ARBA00022692"/>
    </source>
</evidence>
<reference evidence="8" key="1">
    <citation type="submission" date="2011-08" db="EMBL/GenBank/DDBJ databases">
        <authorList>
            <person name="Rombauts S."/>
        </authorList>
    </citation>
    <scope>NUCLEOTIDE SEQUENCE</scope>
    <source>
        <strain evidence="8">London</strain>
    </source>
</reference>
<dbReference type="AlphaFoldDB" id="T1KIM2"/>
<dbReference type="Gene3D" id="1.20.1070.10">
    <property type="entry name" value="Rhodopsin 7-helix transmembrane proteins"/>
    <property type="match status" value="1"/>
</dbReference>
<dbReference type="GO" id="GO:0004930">
    <property type="term" value="F:G protein-coupled receptor activity"/>
    <property type="evidence" value="ECO:0007669"/>
    <property type="project" value="InterPro"/>
</dbReference>
<protein>
    <recommendedName>
        <fullName evidence="6">G-protein coupled receptors family 2 profile 2 domain-containing protein</fullName>
    </recommendedName>
</protein>
<name>T1KIM2_TETUR</name>
<dbReference type="EnsemblMetazoa" id="tetur12g01870.1">
    <property type="protein sequence ID" value="tetur12g01870.1"/>
    <property type="gene ID" value="tetur12g01870"/>
</dbReference>
<keyword evidence="3 5" id="KW-1133">Transmembrane helix</keyword>
<dbReference type="InterPro" id="IPR017981">
    <property type="entry name" value="GPCR_2-like_7TM"/>
</dbReference>
<dbReference type="PANTHER" id="PTHR45902">
    <property type="entry name" value="LATROPHILIN RECEPTOR-LIKE PROTEIN A"/>
    <property type="match status" value="1"/>
</dbReference>
<evidence type="ECO:0000256" key="4">
    <source>
        <dbReference type="ARBA" id="ARBA00023136"/>
    </source>
</evidence>
<organism evidence="7 8">
    <name type="scientific">Tetranychus urticae</name>
    <name type="common">Two-spotted spider mite</name>
    <dbReference type="NCBI Taxonomy" id="32264"/>
    <lineage>
        <taxon>Eukaryota</taxon>
        <taxon>Metazoa</taxon>
        <taxon>Ecdysozoa</taxon>
        <taxon>Arthropoda</taxon>
        <taxon>Chelicerata</taxon>
        <taxon>Arachnida</taxon>
        <taxon>Acari</taxon>
        <taxon>Acariformes</taxon>
        <taxon>Trombidiformes</taxon>
        <taxon>Prostigmata</taxon>
        <taxon>Eleutherengona</taxon>
        <taxon>Raphignathae</taxon>
        <taxon>Tetranychoidea</taxon>
        <taxon>Tetranychidae</taxon>
        <taxon>Tetranychus</taxon>
    </lineage>
</organism>
<feature type="transmembrane region" description="Helical" evidence="5">
    <location>
        <begin position="638"/>
        <end position="663"/>
    </location>
</feature>
<evidence type="ECO:0000256" key="1">
    <source>
        <dbReference type="ARBA" id="ARBA00004141"/>
    </source>
</evidence>
<proteinExistence type="predicted"/>
<accession>T1KIM2</accession>
<feature type="transmembrane region" description="Helical" evidence="5">
    <location>
        <begin position="732"/>
        <end position="756"/>
    </location>
</feature>
<keyword evidence="4 5" id="KW-0472">Membrane</keyword>
<dbReference type="GO" id="GO:0007166">
    <property type="term" value="P:cell surface receptor signaling pathway"/>
    <property type="evidence" value="ECO:0007669"/>
    <property type="project" value="InterPro"/>
</dbReference>
<sequence length="758" mass="86179">MGSFMEKKNILTIHIESFFLLTILVNLTSVSPISPPLQLNIQPQNERTQRLSLQRGFHQQQQHQQIRHDKQQQNGNEYQQELTKTSNKRQQQFKSSESTKELIEQQEIRERQILLIQEKQRQQKEQLQRLGVNLVCDTHLCSANTEDYGDDNDLNNNVGDNSLQADEPTETKQCSCEPACTKYGDCCLDSEYSKTTLDSKNHGIGKIDGPWRHWQCTTLRLFSHSIHILTISGCSRFWPRKPGDSIQEKCEGTGDADPFLSVPIYSPRSKHNYRNLYCAVCNYDATYAQTWETFTMCVKNDSLGRCSKSFVYFEKPKGVDLHECYPTDYDYCPRTVNSNIGTEDMIKCGLYYAPVKLADGFTAKNEWCAACNNVTIIGSVCPETRPHYERPPVTINSGRHFSLPVILDIDFTAGGLIVGTQERCPPNHVYDPWKRACRVVTCDPDAQLEGDRCVPTADYHSGTTSAFQVCPKISFNPEEYIIFPNGTAYIASRDKKIEPGHYRIDVASLKLSICAHSHVILIGKFSRTHDFLSNIGISISIVSLLAKIILFFCLPGPRRTANIVILFLCISLLLAQSLFLFGINLTSNPLCCQIIGISIHYLFLATFFWMNVLSYDIFCTFSMERLVPQVKISSTRQIISYSFYGWFTPFIVILISTIVDQYAKSSIFAPNYGHKMCWVSNRLALLVFFAAPVAILLITNSVFFAFTATRINKISKIGKLARENVAIRRKTFIIYTKLFLIMGLTWIFGFVAAYGFTY</sequence>
<dbReference type="CDD" id="cd15039">
    <property type="entry name" value="7tmB3_Methuselah-like"/>
    <property type="match status" value="1"/>
</dbReference>
<reference evidence="7" key="2">
    <citation type="submission" date="2015-06" db="UniProtKB">
        <authorList>
            <consortium name="EnsemblMetazoa"/>
        </authorList>
    </citation>
    <scope>IDENTIFICATION</scope>
</reference>
<dbReference type="Proteomes" id="UP000015104">
    <property type="component" value="Unassembled WGS sequence"/>
</dbReference>
<keyword evidence="2 5" id="KW-0812">Transmembrane</keyword>
<dbReference type="PROSITE" id="PS50261">
    <property type="entry name" value="G_PROTEIN_RECEP_F2_4"/>
    <property type="match status" value="1"/>
</dbReference>
<dbReference type="PANTHER" id="PTHR45902:SF4">
    <property type="entry name" value="G-PROTEIN COUPLED RECEPTORS FAMILY 2 PROFILE 2 DOMAIN-CONTAINING PROTEIN"/>
    <property type="match status" value="1"/>
</dbReference>
<dbReference type="eggNOG" id="KOG4193">
    <property type="taxonomic scope" value="Eukaryota"/>
</dbReference>